<feature type="domain" description="NADH:flavin oxidoreductase/NADH oxidase N-terminal" evidence="6">
    <location>
        <begin position="7"/>
        <end position="321"/>
    </location>
</feature>
<reference evidence="8" key="1">
    <citation type="journal article" date="2019" name="Int. J. Syst. Evol. Microbiol.">
        <title>The Global Catalogue of Microorganisms (GCM) 10K type strain sequencing project: providing services to taxonomists for standard genome sequencing and annotation.</title>
        <authorList>
            <consortium name="The Broad Institute Genomics Platform"/>
            <consortium name="The Broad Institute Genome Sequencing Center for Infectious Disease"/>
            <person name="Wu L."/>
            <person name="Ma J."/>
        </authorList>
    </citation>
    <scope>NUCLEOTIDE SEQUENCE [LARGE SCALE GENOMIC DNA]</scope>
    <source>
        <strain evidence="8">TISTR 1827</strain>
    </source>
</reference>
<dbReference type="InterPro" id="IPR044152">
    <property type="entry name" value="YqjM-like"/>
</dbReference>
<organism evidence="7 8">
    <name type="scientific">Paenibacillus thailandensis</name>
    <dbReference type="NCBI Taxonomy" id="393250"/>
    <lineage>
        <taxon>Bacteria</taxon>
        <taxon>Bacillati</taxon>
        <taxon>Bacillota</taxon>
        <taxon>Bacilli</taxon>
        <taxon>Bacillales</taxon>
        <taxon>Paenibacillaceae</taxon>
        <taxon>Paenibacillus</taxon>
    </lineage>
</organism>
<evidence type="ECO:0000256" key="1">
    <source>
        <dbReference type="ARBA" id="ARBA00001917"/>
    </source>
</evidence>
<name>A0ABW5R406_9BACL</name>
<dbReference type="RefSeq" id="WP_379278514.1">
    <property type="nucleotide sequence ID" value="NZ_JBHUGT010000007.1"/>
</dbReference>
<keyword evidence="5" id="KW-0560">Oxidoreductase</keyword>
<dbReference type="InterPro" id="IPR001155">
    <property type="entry name" value="OxRdtase_FMN_N"/>
</dbReference>
<protein>
    <submittedName>
        <fullName evidence="7">NADH:flavin oxidoreductase</fullName>
    </submittedName>
</protein>
<keyword evidence="8" id="KW-1185">Reference proteome</keyword>
<dbReference type="Pfam" id="PF00724">
    <property type="entry name" value="Oxidored_FMN"/>
    <property type="match status" value="1"/>
</dbReference>
<evidence type="ECO:0000313" key="8">
    <source>
        <dbReference type="Proteomes" id="UP001597493"/>
    </source>
</evidence>
<comment type="cofactor">
    <cofactor evidence="1">
        <name>FMN</name>
        <dbReference type="ChEBI" id="CHEBI:58210"/>
    </cofactor>
</comment>
<comment type="caution">
    <text evidence="7">The sequence shown here is derived from an EMBL/GenBank/DDBJ whole genome shotgun (WGS) entry which is preliminary data.</text>
</comment>
<dbReference type="InterPro" id="IPR013785">
    <property type="entry name" value="Aldolase_TIM"/>
</dbReference>
<evidence type="ECO:0000313" key="7">
    <source>
        <dbReference type="EMBL" id="MFD2663115.1"/>
    </source>
</evidence>
<dbReference type="PANTHER" id="PTHR43303:SF4">
    <property type="entry name" value="NADPH DEHYDROGENASE C23G7.10C-RELATED"/>
    <property type="match status" value="1"/>
</dbReference>
<evidence type="ECO:0000256" key="5">
    <source>
        <dbReference type="ARBA" id="ARBA00023002"/>
    </source>
</evidence>
<keyword evidence="3" id="KW-0288">FMN</keyword>
<evidence type="ECO:0000256" key="2">
    <source>
        <dbReference type="ARBA" id="ARBA00022630"/>
    </source>
</evidence>
<sequence length="335" mass="36524">MNAKTLSPFHIGGLQLKNRLIVSPMQQFHGTPEAFATEHHIHHYSRLAGDAGLVMLESTGVSPNGRLFHNDIGLFSDAHTEPLRKVVDAVHAKGTPIFIQLTHGGRKSWRDSSSRLLAPSPVAYDDEYGTPEQMTTSDIRDELENYRLAARRSLQAGFDGIEIHAAHGHLVHQFLSPLSNRRTDEYGGSLENRIRFLREALEAIRSETGPHYPVIVRVSASDYAEGGLTPGEVAEMLTHLEELLDAVDVSSGGLLPVSPPATPDGYQVPYAAVIKQAVRIPVIAVGSIHTKAYAESILSDGLADFIAVGRPLLQDPDFIGKTFIKPEAAQLQRIG</sequence>
<accession>A0ABW5R406</accession>
<evidence type="ECO:0000256" key="4">
    <source>
        <dbReference type="ARBA" id="ARBA00022857"/>
    </source>
</evidence>
<proteinExistence type="predicted"/>
<dbReference type="PANTHER" id="PTHR43303">
    <property type="entry name" value="NADPH DEHYDROGENASE C23G7.10C-RELATED"/>
    <property type="match status" value="1"/>
</dbReference>
<evidence type="ECO:0000256" key="3">
    <source>
        <dbReference type="ARBA" id="ARBA00022643"/>
    </source>
</evidence>
<evidence type="ECO:0000259" key="6">
    <source>
        <dbReference type="Pfam" id="PF00724"/>
    </source>
</evidence>
<keyword evidence="4" id="KW-0521">NADP</keyword>
<dbReference type="EMBL" id="JBHUMY010000038">
    <property type="protein sequence ID" value="MFD2663115.1"/>
    <property type="molecule type" value="Genomic_DNA"/>
</dbReference>
<dbReference type="Gene3D" id="3.20.20.70">
    <property type="entry name" value="Aldolase class I"/>
    <property type="match status" value="1"/>
</dbReference>
<gene>
    <name evidence="7" type="ORF">ACFSW5_22920</name>
</gene>
<dbReference type="SUPFAM" id="SSF51395">
    <property type="entry name" value="FMN-linked oxidoreductases"/>
    <property type="match status" value="1"/>
</dbReference>
<dbReference type="Proteomes" id="UP001597493">
    <property type="component" value="Unassembled WGS sequence"/>
</dbReference>
<keyword evidence="2" id="KW-0285">Flavoprotein</keyword>